<dbReference type="AlphaFoldDB" id="A0A9D4B6H3"/>
<accession>A0A9D4B6H3</accession>
<dbReference type="Proteomes" id="UP000827986">
    <property type="component" value="Unassembled WGS sequence"/>
</dbReference>
<sequence length="172" mass="17938">MGTLSLPSNTWGGAAIFTRGMTGPGKGAGWSRARRPSSSACSGLGRRGPWAGRCDASQTLSGPTSRFSCQTPATLVQTSPHTHLSTASGGQCETPPCAKPLCECATPLFARAQLPLRRVCASHHVSVQPPRSVQIPLGECGNHLGACNLPNEYASPLECASPCCKWVRAIPL</sequence>
<proteinExistence type="predicted"/>
<feature type="region of interest" description="Disordered" evidence="1">
    <location>
        <begin position="17"/>
        <end position="65"/>
    </location>
</feature>
<dbReference type="EMBL" id="JAHDVG010000467">
    <property type="protein sequence ID" value="KAH1182461.1"/>
    <property type="molecule type" value="Genomic_DNA"/>
</dbReference>
<keyword evidence="3" id="KW-1185">Reference proteome</keyword>
<evidence type="ECO:0000313" key="2">
    <source>
        <dbReference type="EMBL" id="KAH1182461.1"/>
    </source>
</evidence>
<feature type="compositionally biased region" description="Polar residues" evidence="1">
    <location>
        <begin position="56"/>
        <end position="65"/>
    </location>
</feature>
<gene>
    <name evidence="2" type="ORF">KIL84_010215</name>
</gene>
<name>A0A9D4B6H3_9SAUR</name>
<organism evidence="2 3">
    <name type="scientific">Mauremys mutica</name>
    <name type="common">yellowpond turtle</name>
    <dbReference type="NCBI Taxonomy" id="74926"/>
    <lineage>
        <taxon>Eukaryota</taxon>
        <taxon>Metazoa</taxon>
        <taxon>Chordata</taxon>
        <taxon>Craniata</taxon>
        <taxon>Vertebrata</taxon>
        <taxon>Euteleostomi</taxon>
        <taxon>Archelosauria</taxon>
        <taxon>Testudinata</taxon>
        <taxon>Testudines</taxon>
        <taxon>Cryptodira</taxon>
        <taxon>Durocryptodira</taxon>
        <taxon>Testudinoidea</taxon>
        <taxon>Geoemydidae</taxon>
        <taxon>Geoemydinae</taxon>
        <taxon>Mauremys</taxon>
    </lineage>
</organism>
<comment type="caution">
    <text evidence="2">The sequence shown here is derived from an EMBL/GenBank/DDBJ whole genome shotgun (WGS) entry which is preliminary data.</text>
</comment>
<reference evidence="2" key="1">
    <citation type="submission" date="2021-09" db="EMBL/GenBank/DDBJ databases">
        <title>The genome of Mauremys mutica provides insights into the evolution of semi-aquatic lifestyle.</title>
        <authorList>
            <person name="Gong S."/>
            <person name="Gao Y."/>
        </authorList>
    </citation>
    <scope>NUCLEOTIDE SEQUENCE</scope>
    <source>
        <strain evidence="2">MM-2020</strain>
        <tissue evidence="2">Muscle</tissue>
    </source>
</reference>
<protein>
    <submittedName>
        <fullName evidence="2">Uncharacterized protein</fullName>
    </submittedName>
</protein>
<evidence type="ECO:0000256" key="1">
    <source>
        <dbReference type="SAM" id="MobiDB-lite"/>
    </source>
</evidence>
<evidence type="ECO:0000313" key="3">
    <source>
        <dbReference type="Proteomes" id="UP000827986"/>
    </source>
</evidence>